<evidence type="ECO:0000313" key="2">
    <source>
        <dbReference type="EMBL" id="CAK9262935.1"/>
    </source>
</evidence>
<organism evidence="2 3">
    <name type="scientific">Sphagnum jensenii</name>
    <dbReference type="NCBI Taxonomy" id="128206"/>
    <lineage>
        <taxon>Eukaryota</taxon>
        <taxon>Viridiplantae</taxon>
        <taxon>Streptophyta</taxon>
        <taxon>Embryophyta</taxon>
        <taxon>Bryophyta</taxon>
        <taxon>Sphagnophytina</taxon>
        <taxon>Sphagnopsida</taxon>
        <taxon>Sphagnales</taxon>
        <taxon>Sphagnaceae</taxon>
        <taxon>Sphagnum</taxon>
    </lineage>
</organism>
<dbReference type="InterPro" id="IPR005379">
    <property type="entry name" value="FDM1-5/IDN2_XH"/>
</dbReference>
<proteinExistence type="predicted"/>
<reference evidence="2" key="1">
    <citation type="submission" date="2024-02" db="EMBL/GenBank/DDBJ databases">
        <authorList>
            <consortium name="ELIXIR-Norway"/>
            <consortium name="Elixir Norway"/>
        </authorList>
    </citation>
    <scope>NUCLEOTIDE SEQUENCE</scope>
</reference>
<name>A0ABP0WC31_9BRYO</name>
<evidence type="ECO:0000259" key="1">
    <source>
        <dbReference type="Pfam" id="PF03469"/>
    </source>
</evidence>
<dbReference type="EMBL" id="OZ020110">
    <property type="protein sequence ID" value="CAK9262935.1"/>
    <property type="molecule type" value="Genomic_DNA"/>
</dbReference>
<dbReference type="Proteomes" id="UP001497444">
    <property type="component" value="Chromosome 15"/>
</dbReference>
<sequence length="81" mass="9348">MKSKKMTQLQELKDELGEKVCNTVIDALFELEEYNSGGRYPVEVLWDSQKKRMVMSDLIIYLKGLLDAGKGKAPKQHRGRY</sequence>
<protein>
    <recommendedName>
        <fullName evidence="1">Factor of DNA methylation 1-5/IDN2 domain-containing protein</fullName>
    </recommendedName>
</protein>
<keyword evidence="3" id="KW-1185">Reference proteome</keyword>
<dbReference type="PANTHER" id="PTHR21596">
    <property type="entry name" value="RIBONUCLEASE P SUBUNIT P38"/>
    <property type="match status" value="1"/>
</dbReference>
<evidence type="ECO:0000313" key="3">
    <source>
        <dbReference type="Proteomes" id="UP001497444"/>
    </source>
</evidence>
<dbReference type="Pfam" id="PF03469">
    <property type="entry name" value="XH"/>
    <property type="match status" value="1"/>
</dbReference>
<feature type="domain" description="Factor of DNA methylation 1-5/IDN2" evidence="1">
    <location>
        <begin position="7"/>
        <end position="62"/>
    </location>
</feature>
<gene>
    <name evidence="2" type="ORF">CSSPJE1EN1_LOCUS8413</name>
</gene>
<accession>A0ABP0WC31</accession>
<dbReference type="InterPro" id="IPR045177">
    <property type="entry name" value="FDM1-5/IDN2"/>
</dbReference>